<dbReference type="GO" id="GO:0008412">
    <property type="term" value="F:4-hydroxybenzoate polyprenyltransferase activity"/>
    <property type="evidence" value="ECO:0007669"/>
    <property type="project" value="UniProtKB-EC"/>
</dbReference>
<dbReference type="EC" id="2.5.1.39" evidence="11"/>
<dbReference type="CDD" id="cd13959">
    <property type="entry name" value="PT_UbiA_COQ2"/>
    <property type="match status" value="1"/>
</dbReference>
<evidence type="ECO:0000256" key="5">
    <source>
        <dbReference type="ARBA" id="ARBA00022519"/>
    </source>
</evidence>
<dbReference type="PANTHER" id="PTHR11048:SF28">
    <property type="entry name" value="4-HYDROXYBENZOATE POLYPRENYLTRANSFERASE, MITOCHONDRIAL"/>
    <property type="match status" value="1"/>
</dbReference>
<dbReference type="InterPro" id="IPR000537">
    <property type="entry name" value="UbiA_prenyltransferase"/>
</dbReference>
<dbReference type="FunFam" id="1.10.357.140:FF:000008">
    <property type="entry name" value="4-hydroxybenzoate octaprenyltransferase"/>
    <property type="match status" value="1"/>
</dbReference>
<evidence type="ECO:0000256" key="9">
    <source>
        <dbReference type="ARBA" id="ARBA00022989"/>
    </source>
</evidence>
<dbReference type="Gene3D" id="1.10.357.140">
    <property type="entry name" value="UbiA prenyltransferase"/>
    <property type="match status" value="1"/>
</dbReference>
<feature type="transmembrane region" description="Helical" evidence="12">
    <location>
        <begin position="89"/>
        <end position="109"/>
    </location>
</feature>
<evidence type="ECO:0000256" key="12">
    <source>
        <dbReference type="SAM" id="Phobius"/>
    </source>
</evidence>
<dbReference type="EMBL" id="MFNF01000027">
    <property type="protein sequence ID" value="OGH01872.1"/>
    <property type="molecule type" value="Genomic_DNA"/>
</dbReference>
<evidence type="ECO:0000256" key="6">
    <source>
        <dbReference type="ARBA" id="ARBA00022679"/>
    </source>
</evidence>
<evidence type="ECO:0000256" key="8">
    <source>
        <dbReference type="ARBA" id="ARBA00022692"/>
    </source>
</evidence>
<evidence type="ECO:0000256" key="4">
    <source>
        <dbReference type="ARBA" id="ARBA00022475"/>
    </source>
</evidence>
<feature type="transmembrane region" description="Helical" evidence="12">
    <location>
        <begin position="47"/>
        <end position="68"/>
    </location>
</feature>
<dbReference type="Gene3D" id="1.20.120.1780">
    <property type="entry name" value="UbiA prenyltransferase"/>
    <property type="match status" value="1"/>
</dbReference>
<gene>
    <name evidence="13" type="ORF">A2557_04640</name>
</gene>
<dbReference type="GO" id="GO:0006744">
    <property type="term" value="P:ubiquinone biosynthetic process"/>
    <property type="evidence" value="ECO:0007669"/>
    <property type="project" value="UniProtKB-KW"/>
</dbReference>
<feature type="transmembrane region" description="Helical" evidence="12">
    <location>
        <begin position="143"/>
        <end position="163"/>
    </location>
</feature>
<evidence type="ECO:0000313" key="13">
    <source>
        <dbReference type="EMBL" id="OGH01872.1"/>
    </source>
</evidence>
<comment type="caution">
    <text evidence="13">The sequence shown here is derived from an EMBL/GenBank/DDBJ whole genome shotgun (WGS) entry which is preliminary data.</text>
</comment>
<dbReference type="GO" id="GO:0005886">
    <property type="term" value="C:plasma membrane"/>
    <property type="evidence" value="ECO:0007669"/>
    <property type="project" value="TreeGrafter"/>
</dbReference>
<keyword evidence="10 12" id="KW-0472">Membrane</keyword>
<protein>
    <recommendedName>
        <fullName evidence="11">4-hydroxybenzoate polyprenyltransferase</fullName>
        <ecNumber evidence="11">2.5.1.39</ecNumber>
    </recommendedName>
</protein>
<dbReference type="Pfam" id="PF01040">
    <property type="entry name" value="UbiA"/>
    <property type="match status" value="1"/>
</dbReference>
<keyword evidence="4" id="KW-1003">Cell membrane</keyword>
<dbReference type="Proteomes" id="UP000177583">
    <property type="component" value="Unassembled WGS sequence"/>
</dbReference>
<evidence type="ECO:0000256" key="10">
    <source>
        <dbReference type="ARBA" id="ARBA00023136"/>
    </source>
</evidence>
<comment type="similarity">
    <text evidence="3">Belongs to the UbiA prenyltransferase family.</text>
</comment>
<dbReference type="InterPro" id="IPR006371">
    <property type="entry name" value="Polyprenyltransferase_UbiA-li"/>
</dbReference>
<feature type="transmembrane region" description="Helical" evidence="12">
    <location>
        <begin position="211"/>
        <end position="232"/>
    </location>
</feature>
<keyword evidence="7" id="KW-0831">Ubiquinone biosynthesis</keyword>
<feature type="transmembrane region" description="Helical" evidence="12">
    <location>
        <begin position="268"/>
        <end position="288"/>
    </location>
</feature>
<keyword evidence="6" id="KW-0808">Transferase</keyword>
<keyword evidence="5" id="KW-0997">Cell inner membrane</keyword>
<evidence type="ECO:0000256" key="3">
    <source>
        <dbReference type="ARBA" id="ARBA00005985"/>
    </source>
</evidence>
<evidence type="ECO:0000313" key="14">
    <source>
        <dbReference type="Proteomes" id="UP000177583"/>
    </source>
</evidence>
<keyword evidence="9 12" id="KW-1133">Transmembrane helix</keyword>
<name>A0A1F6GUM0_9PROT</name>
<dbReference type="AlphaFoldDB" id="A0A1F6GUM0"/>
<keyword evidence="8 12" id="KW-0812">Transmembrane</keyword>
<organism evidence="13 14">
    <name type="scientific">Candidatus Lambdaproteobacteria bacterium RIFOXYD2_FULL_56_26</name>
    <dbReference type="NCBI Taxonomy" id="1817773"/>
    <lineage>
        <taxon>Bacteria</taxon>
        <taxon>Pseudomonadati</taxon>
        <taxon>Pseudomonadota</taxon>
        <taxon>Candidatus Lambdaproteobacteria</taxon>
    </lineage>
</organism>
<dbReference type="InterPro" id="IPR044878">
    <property type="entry name" value="UbiA_sf"/>
</dbReference>
<evidence type="ECO:0000256" key="1">
    <source>
        <dbReference type="ARBA" id="ARBA00001946"/>
    </source>
</evidence>
<dbReference type="InterPro" id="IPR039653">
    <property type="entry name" value="Prenyltransferase"/>
</dbReference>
<feature type="transmembrane region" description="Helical" evidence="12">
    <location>
        <begin position="169"/>
        <end position="191"/>
    </location>
</feature>
<accession>A0A1F6GUM0</accession>
<reference evidence="13 14" key="1">
    <citation type="journal article" date="2016" name="Nat. Commun.">
        <title>Thousands of microbial genomes shed light on interconnected biogeochemical processes in an aquifer system.</title>
        <authorList>
            <person name="Anantharaman K."/>
            <person name="Brown C.T."/>
            <person name="Hug L.A."/>
            <person name="Sharon I."/>
            <person name="Castelle C.J."/>
            <person name="Probst A.J."/>
            <person name="Thomas B.C."/>
            <person name="Singh A."/>
            <person name="Wilkins M.J."/>
            <person name="Karaoz U."/>
            <person name="Brodie E.L."/>
            <person name="Williams K.H."/>
            <person name="Hubbard S.S."/>
            <person name="Banfield J.F."/>
        </authorList>
    </citation>
    <scope>NUCLEOTIDE SEQUENCE [LARGE SCALE GENOMIC DNA]</scope>
</reference>
<comment type="cofactor">
    <cofactor evidence="1">
        <name>Mg(2+)</name>
        <dbReference type="ChEBI" id="CHEBI:18420"/>
    </cofactor>
</comment>
<dbReference type="NCBIfam" id="TIGR01475">
    <property type="entry name" value="ubiA_other"/>
    <property type="match status" value="1"/>
</dbReference>
<feature type="transmembrane region" description="Helical" evidence="12">
    <location>
        <begin position="115"/>
        <end position="136"/>
    </location>
</feature>
<dbReference type="PANTHER" id="PTHR11048">
    <property type="entry name" value="PRENYLTRANSFERASES"/>
    <property type="match status" value="1"/>
</dbReference>
<feature type="transmembrane region" description="Helical" evidence="12">
    <location>
        <begin position="238"/>
        <end position="256"/>
    </location>
</feature>
<feature type="transmembrane region" description="Helical" evidence="12">
    <location>
        <begin position="21"/>
        <end position="41"/>
    </location>
</feature>
<sequence>MAAGTAQGVVKFLELIKFSHTVFALPFALMGAVLGLAVAPPQSWREGGWMLLLVVVAMGGARTGAMGFNRLVDRHFDRKNPRTALRPSVTGEVSVPVMVGMIFASYAVLVLCAYLLNPLAFALSPVAIFLVSFYSYTKRFTAWCHLFLGLAIGTSPIAAWIAITGELALAPLVLGLSVMTWIAGFDILYALQDRDFDLQEGLSSIPARLGVTGALWVARLLHLGCIGLWFFLGLHLGLLWPYWLGAVAGAGMLLYEHGLIGKGDLSKVNLAFNLNGWISTTLFVALLGEKLLRLLAP</sequence>
<evidence type="ECO:0000256" key="7">
    <source>
        <dbReference type="ARBA" id="ARBA00022688"/>
    </source>
</evidence>
<proteinExistence type="inferred from homology"/>
<comment type="subcellular location">
    <subcellularLocation>
        <location evidence="2">Membrane</location>
        <topology evidence="2">Multi-pass membrane protein</topology>
    </subcellularLocation>
</comment>
<evidence type="ECO:0000256" key="2">
    <source>
        <dbReference type="ARBA" id="ARBA00004141"/>
    </source>
</evidence>
<dbReference type="FunFam" id="1.20.120.1780:FF:000001">
    <property type="entry name" value="4-hydroxybenzoate octaprenyltransferase"/>
    <property type="match status" value="1"/>
</dbReference>
<evidence type="ECO:0000256" key="11">
    <source>
        <dbReference type="ARBA" id="ARBA00034524"/>
    </source>
</evidence>